<evidence type="ECO:0000256" key="1">
    <source>
        <dbReference type="SAM" id="MobiDB-lite"/>
    </source>
</evidence>
<evidence type="ECO:0000313" key="3">
    <source>
        <dbReference type="EMBL" id="CAG9931797.1"/>
    </source>
</evidence>
<feature type="domain" description="eCIS core" evidence="2">
    <location>
        <begin position="65"/>
        <end position="141"/>
    </location>
</feature>
<protein>
    <recommendedName>
        <fullName evidence="2">eCIS core domain-containing protein</fullName>
    </recommendedName>
</protein>
<reference evidence="3 4" key="1">
    <citation type="submission" date="2021-10" db="EMBL/GenBank/DDBJ databases">
        <authorList>
            <person name="Koch H."/>
        </authorList>
    </citation>
    <scope>NUCLEOTIDE SEQUENCE [LARGE SCALE GENOMIC DNA]</scope>
    <source>
        <strain evidence="3">6680</strain>
    </source>
</reference>
<organism evidence="3 4">
    <name type="scientific">Candidatus Nitrotoga arctica</name>
    <dbReference type="NCBI Taxonomy" id="453162"/>
    <lineage>
        <taxon>Bacteria</taxon>
        <taxon>Pseudomonadati</taxon>
        <taxon>Pseudomonadota</taxon>
        <taxon>Betaproteobacteria</taxon>
        <taxon>Nitrosomonadales</taxon>
        <taxon>Gallionellaceae</taxon>
        <taxon>Candidatus Nitrotoga</taxon>
    </lineage>
</organism>
<feature type="compositionally biased region" description="Low complexity" evidence="1">
    <location>
        <begin position="53"/>
        <end position="64"/>
    </location>
</feature>
<proteinExistence type="predicted"/>
<evidence type="ECO:0000259" key="2">
    <source>
        <dbReference type="Pfam" id="PF13699"/>
    </source>
</evidence>
<dbReference type="InterPro" id="IPR025295">
    <property type="entry name" value="eCIS_core_dom"/>
</dbReference>
<gene>
    <name evidence="3" type="ORF">NTG6680_0544</name>
</gene>
<evidence type="ECO:0000313" key="4">
    <source>
        <dbReference type="Proteomes" id="UP000839052"/>
    </source>
</evidence>
<keyword evidence="4" id="KW-1185">Reference proteome</keyword>
<dbReference type="Proteomes" id="UP000839052">
    <property type="component" value="Chromosome"/>
</dbReference>
<name>A0ABN8AKR0_9PROT</name>
<accession>A0ABN8AKR0</accession>
<dbReference type="EMBL" id="OU912926">
    <property type="protein sequence ID" value="CAG9931797.1"/>
    <property type="molecule type" value="Genomic_DNA"/>
</dbReference>
<sequence>MHTFAPKENQQPVNSRLVPVAKLAVSSPGDLHEQEAERLAERVTRLSGPLTQPAAGTTPASGAALPDELRSYFEPRFGHDFSRVRVHTDARAARSAQALGAQAYTLGNNMVLGAGQYAPHTGAGRQLLAHELAHVVQQDNGSVAPMIQRRLLVTGSKKDIQAALYLLEPASGFTLQHDPKTHEVTITASKLKPQSFVLAGQLATIMSDSKRDAEIHLGQDQPRVSFGSFPGSSQALDDNPVQEIRIDQMVALERDVPGAGVAKMAHEIVENYAGHDPQVKEYAWQFAFGEAHSRALDAENAIEGELGQPGARRNTFSVSIDPGKGKPPFFREIEDRGTHFLVLDKSRDKGIVSNARRVPRVRVASYTINGFMASSNTLPKTAAADLAAIVKDLKKNPTASAFVEGFASLGKTADENARLADKWAFELRDQVILLAKDQTGVSWHRFETIGQPDKSRNSVVVTIDRPDI</sequence>
<dbReference type="Pfam" id="PF13699">
    <property type="entry name" value="eCIS_core"/>
    <property type="match status" value="1"/>
</dbReference>
<feature type="region of interest" description="Disordered" evidence="1">
    <location>
        <begin position="45"/>
        <end position="64"/>
    </location>
</feature>